<reference evidence="6" key="1">
    <citation type="submission" date="2021-07" db="EMBL/GenBank/DDBJ databases">
        <authorList>
            <person name="Catto M.A."/>
            <person name="Jacobson A."/>
            <person name="Kennedy G."/>
            <person name="Labadie P."/>
            <person name="Hunt B.G."/>
            <person name="Srinivasan R."/>
        </authorList>
    </citation>
    <scope>NUCLEOTIDE SEQUENCE</scope>
    <source>
        <strain evidence="6">PL_HMW_Pooled</strain>
        <tissue evidence="6">Head</tissue>
    </source>
</reference>
<dbReference type="PROSITE" id="PS50888">
    <property type="entry name" value="BHLH"/>
    <property type="match status" value="1"/>
</dbReference>
<organism evidence="6 7">
    <name type="scientific">Frankliniella fusca</name>
    <dbReference type="NCBI Taxonomy" id="407009"/>
    <lineage>
        <taxon>Eukaryota</taxon>
        <taxon>Metazoa</taxon>
        <taxon>Ecdysozoa</taxon>
        <taxon>Arthropoda</taxon>
        <taxon>Hexapoda</taxon>
        <taxon>Insecta</taxon>
        <taxon>Pterygota</taxon>
        <taxon>Neoptera</taxon>
        <taxon>Paraneoptera</taxon>
        <taxon>Thysanoptera</taxon>
        <taxon>Terebrantia</taxon>
        <taxon>Thripoidea</taxon>
        <taxon>Thripidae</taxon>
        <taxon>Frankliniella</taxon>
    </lineage>
</organism>
<dbReference type="PANTHER" id="PTHR13864:SF15">
    <property type="entry name" value="T-CELL ACUTE LYMPHOCYTIC LEUKEMIA PROTEIN 1 HOMOLOG-RELATED"/>
    <property type="match status" value="1"/>
</dbReference>
<keyword evidence="3" id="KW-0804">Transcription</keyword>
<feature type="region of interest" description="Disordered" evidence="4">
    <location>
        <begin position="470"/>
        <end position="496"/>
    </location>
</feature>
<evidence type="ECO:0000313" key="6">
    <source>
        <dbReference type="EMBL" id="KAK3930351.1"/>
    </source>
</evidence>
<dbReference type="Pfam" id="PF00010">
    <property type="entry name" value="HLH"/>
    <property type="match status" value="1"/>
</dbReference>
<dbReference type="InterPro" id="IPR036638">
    <property type="entry name" value="HLH_DNA-bd_sf"/>
</dbReference>
<reference evidence="6" key="2">
    <citation type="journal article" date="2023" name="BMC Genomics">
        <title>Pest status, molecular evolution, and epigenetic factors derived from the genome assembly of Frankliniella fusca, a thysanopteran phytovirus vector.</title>
        <authorList>
            <person name="Catto M.A."/>
            <person name="Labadie P.E."/>
            <person name="Jacobson A.L."/>
            <person name="Kennedy G.G."/>
            <person name="Srinivasan R."/>
            <person name="Hunt B.G."/>
        </authorList>
    </citation>
    <scope>NUCLEOTIDE SEQUENCE</scope>
    <source>
        <strain evidence="6">PL_HMW_Pooled</strain>
    </source>
</reference>
<evidence type="ECO:0000259" key="5">
    <source>
        <dbReference type="PROSITE" id="PS50888"/>
    </source>
</evidence>
<name>A0AAE1LRX2_9NEOP</name>
<feature type="compositionally biased region" description="Acidic residues" evidence="4">
    <location>
        <begin position="193"/>
        <end position="210"/>
    </location>
</feature>
<dbReference type="CDD" id="cd19708">
    <property type="entry name" value="bHLH_TS_dHLH3B_like"/>
    <property type="match status" value="1"/>
</dbReference>
<dbReference type="InterPro" id="IPR011598">
    <property type="entry name" value="bHLH_dom"/>
</dbReference>
<evidence type="ECO:0000256" key="3">
    <source>
        <dbReference type="ARBA" id="ARBA00023163"/>
    </source>
</evidence>
<keyword evidence="7" id="KW-1185">Reference proteome</keyword>
<sequence length="586" mass="59048">MKDTEAKSGEGGKEGSGCTLITLLVKDPSVFSLGSVAYPEALVSWSNHTSPFELYSLLLTFALLLLHPRRAAQPACTPLALTLQPSSDPDLSPAGGSDKSGSRTGSPSSRSTPASASAPPPRPANGAPPPGPGGMVASRGLRPGPGPNAASASPGPTPGTVSTRGVLPGPGPGSPRAGSPRGSLRGSPQGSLSDDEDWEPDADPDADGDDLASTSDGFSLCAESDDESISSSTRPRTSQSGLSRGSPLGVTPSPVGASLSPGLGAGGGGGCGPGRKVFTNSRERCRQQNVTGAFDDLRKLVPRHPPDKKLSKNEILRSAIKYIKLLTSVLEWQKQEALTNNNDAMVCNNNNNNNNNSNSNNNHLAAVVKVEPTSWSSGPATSTCTTRALAITKLPSLSSSVSCRVTGSSSSTTTSTSLSPCPPRVAVQQPPPRARHAGGTGAAAGGGGALLSAYLARPCPAARGVQLRASSPPATATASATPACSSSLQPKTEPVSPPIKMEVAEEQDPPAAPAAPGRLPALYQHAEANGAVAAAGPSYGRARRACPSLGPGPGPGLGPLFAVNGSGGRTAAGRTTGSPKKRIIRF</sequence>
<dbReference type="GO" id="GO:0000978">
    <property type="term" value="F:RNA polymerase II cis-regulatory region sequence-specific DNA binding"/>
    <property type="evidence" value="ECO:0007669"/>
    <property type="project" value="TreeGrafter"/>
</dbReference>
<accession>A0AAE1LRX2</accession>
<feature type="compositionally biased region" description="Low complexity" evidence="4">
    <location>
        <begin position="402"/>
        <end position="428"/>
    </location>
</feature>
<dbReference type="GO" id="GO:0000981">
    <property type="term" value="F:DNA-binding transcription factor activity, RNA polymerase II-specific"/>
    <property type="evidence" value="ECO:0007669"/>
    <property type="project" value="InterPro"/>
</dbReference>
<proteinExistence type="predicted"/>
<feature type="compositionally biased region" description="Polar residues" evidence="4">
    <location>
        <begin position="229"/>
        <end position="243"/>
    </location>
</feature>
<dbReference type="GO" id="GO:0046983">
    <property type="term" value="F:protein dimerization activity"/>
    <property type="evidence" value="ECO:0007669"/>
    <property type="project" value="InterPro"/>
</dbReference>
<protein>
    <submittedName>
        <fullName evidence="6">T-cell acute lymphocytic leukemia protein 1-like protein</fullName>
    </submittedName>
</protein>
<dbReference type="Gene3D" id="4.10.280.10">
    <property type="entry name" value="Helix-loop-helix DNA-binding domain"/>
    <property type="match status" value="1"/>
</dbReference>
<dbReference type="EMBL" id="JAHWGI010001411">
    <property type="protein sequence ID" value="KAK3930351.1"/>
    <property type="molecule type" value="Genomic_DNA"/>
</dbReference>
<evidence type="ECO:0000313" key="7">
    <source>
        <dbReference type="Proteomes" id="UP001219518"/>
    </source>
</evidence>
<feature type="compositionally biased region" description="Low complexity" evidence="4">
    <location>
        <begin position="470"/>
        <end position="487"/>
    </location>
</feature>
<keyword evidence="2" id="KW-0238">DNA-binding</keyword>
<keyword evidence="1" id="KW-0805">Transcription regulation</keyword>
<feature type="domain" description="BHLH" evidence="5">
    <location>
        <begin position="274"/>
        <end position="326"/>
    </location>
</feature>
<dbReference type="SUPFAM" id="SSF47459">
    <property type="entry name" value="HLH, helix-loop-helix DNA-binding domain"/>
    <property type="match status" value="1"/>
</dbReference>
<feature type="region of interest" description="Disordered" evidence="4">
    <location>
        <begin position="402"/>
        <end position="443"/>
    </location>
</feature>
<evidence type="ECO:0000256" key="4">
    <source>
        <dbReference type="SAM" id="MobiDB-lite"/>
    </source>
</evidence>
<feature type="region of interest" description="Disordered" evidence="4">
    <location>
        <begin position="557"/>
        <end position="586"/>
    </location>
</feature>
<comment type="caution">
    <text evidence="6">The sequence shown here is derived from an EMBL/GenBank/DDBJ whole genome shotgun (WGS) entry which is preliminary data.</text>
</comment>
<dbReference type="SMART" id="SM00353">
    <property type="entry name" value="HLH"/>
    <property type="match status" value="1"/>
</dbReference>
<evidence type="ECO:0000256" key="1">
    <source>
        <dbReference type="ARBA" id="ARBA00023015"/>
    </source>
</evidence>
<feature type="compositionally biased region" description="Low complexity" evidence="4">
    <location>
        <begin position="147"/>
        <end position="160"/>
    </location>
</feature>
<feature type="compositionally biased region" description="Low complexity" evidence="4">
    <location>
        <begin position="102"/>
        <end position="117"/>
    </location>
</feature>
<dbReference type="AlphaFoldDB" id="A0AAE1LRX2"/>
<dbReference type="InterPro" id="IPR040238">
    <property type="entry name" value="TAL-like"/>
</dbReference>
<evidence type="ECO:0000256" key="2">
    <source>
        <dbReference type="ARBA" id="ARBA00023125"/>
    </source>
</evidence>
<dbReference type="FunFam" id="4.10.280.10:FF:000015">
    <property type="entry name" value="T-cell acute lymphocytic leukemia 1"/>
    <property type="match status" value="1"/>
</dbReference>
<dbReference type="Proteomes" id="UP001219518">
    <property type="component" value="Unassembled WGS sequence"/>
</dbReference>
<feature type="compositionally biased region" description="Low complexity" evidence="4">
    <location>
        <begin position="174"/>
        <end position="192"/>
    </location>
</feature>
<gene>
    <name evidence="6" type="ORF">KUF71_005085</name>
</gene>
<feature type="region of interest" description="Disordered" evidence="4">
    <location>
        <begin position="82"/>
        <end position="269"/>
    </location>
</feature>
<feature type="compositionally biased region" description="Pro residues" evidence="4">
    <location>
        <begin position="118"/>
        <end position="132"/>
    </location>
</feature>
<dbReference type="PANTHER" id="PTHR13864">
    <property type="entry name" value="T-CELL ACUTE LYMPHOCYTIC LEUKEMIA/STEM CELL LEUKEMIA-RELATED"/>
    <property type="match status" value="1"/>
</dbReference>